<reference evidence="2" key="1">
    <citation type="submission" date="2022-03" db="EMBL/GenBank/DDBJ databases">
        <authorList>
            <person name="Tunstrom K."/>
        </authorList>
    </citation>
    <scope>NUCLEOTIDE SEQUENCE</scope>
</reference>
<dbReference type="AlphaFoldDB" id="A0AAU9TTD4"/>
<proteinExistence type="predicted"/>
<feature type="domain" description="DUF4455" evidence="1">
    <location>
        <begin position="59"/>
        <end position="212"/>
    </location>
</feature>
<dbReference type="Pfam" id="PF14643">
    <property type="entry name" value="DUF4455"/>
    <property type="match status" value="1"/>
</dbReference>
<organism evidence="2 3">
    <name type="scientific">Euphydryas editha</name>
    <name type="common">Edith's checkerspot</name>
    <dbReference type="NCBI Taxonomy" id="104508"/>
    <lineage>
        <taxon>Eukaryota</taxon>
        <taxon>Metazoa</taxon>
        <taxon>Ecdysozoa</taxon>
        <taxon>Arthropoda</taxon>
        <taxon>Hexapoda</taxon>
        <taxon>Insecta</taxon>
        <taxon>Pterygota</taxon>
        <taxon>Neoptera</taxon>
        <taxon>Endopterygota</taxon>
        <taxon>Lepidoptera</taxon>
        <taxon>Glossata</taxon>
        <taxon>Ditrysia</taxon>
        <taxon>Papilionoidea</taxon>
        <taxon>Nymphalidae</taxon>
        <taxon>Nymphalinae</taxon>
        <taxon>Euphydryas</taxon>
    </lineage>
</organism>
<dbReference type="InterPro" id="IPR028089">
    <property type="entry name" value="DUF4455"/>
</dbReference>
<gene>
    <name evidence="2" type="ORF">EEDITHA_LOCUS3994</name>
</gene>
<protein>
    <recommendedName>
        <fullName evidence="1">DUF4455 domain-containing protein</fullName>
    </recommendedName>
</protein>
<accession>A0AAU9TTD4</accession>
<evidence type="ECO:0000313" key="2">
    <source>
        <dbReference type="EMBL" id="CAH2087770.1"/>
    </source>
</evidence>
<evidence type="ECO:0000313" key="3">
    <source>
        <dbReference type="Proteomes" id="UP001153954"/>
    </source>
</evidence>
<name>A0AAU9TTD4_EUPED</name>
<dbReference type="EMBL" id="CAKOGL010000007">
    <property type="protein sequence ID" value="CAH2087770.1"/>
    <property type="molecule type" value="Genomic_DNA"/>
</dbReference>
<sequence length="799" mass="92667">MKQRSLKPKEKRCSCNQTEKEQLVAVAGCSDDLAAVSVLPDNWVPRSSGPILRKFLVEQEKNHEDVLKNIAKEAQSINNDIDEKVRNIAEIMLSDIRQNNTVIEVVIEKCRSNNKPLSIEDRNKALEQLTKLSTQQTEELIKFRQEAFGLERLRADGLRDIFRCNFQRLIAIGYKPPRDLLHDLDEQIYEINHQLLSNCRAYIDLEARLRLQLDELIVHARSKLNALCLCATEIVRGGSSLPWVKCLNFSQKEFDSNINKSQTLKDDSSLITTDFEEIKNNVCEVVETYNTACFKLFKKISEQLDNLYNNITVDRLSAHKSSAEAFDDAVDVISKYPVYNSLGKSEYNIIYTHVTDLQNKFSSLIKCIYETHLILTDLSHIWDNHANRLALVQKFTNLGLEDMQTNQDVLELSNEVNFNIALEQMRCAPDPDKLQQQFDVVTNYISKKFETYCQQREVENTKLEDFMKLSLTMSQILQSEFYCLLDKHPKVTTQPNETSNTPIDSKPYIEEPLLPLRIPLVQLILQTQLQEQEIIECRNSYLESFESICLTIPEILNRHAREWVDKKCSLVNMRSTLKLMSHSVRAERIKAGREVRLTELRFHDSRLNSHLDAVYNLLDRLPIEASEFLAIDAPELYPFCKWINDIKTNIDMIMANESNDSEFKRLKMTSYRLRLLKYRQLFEESLDSAIIEYKRLIEVDVQQTRISNLRFMSRLKLFFEGGKYAAAEVLRSCNALVKAGDALESCFHRTMDALHQRRTQLLALADQQMLPLQRIVEETYKYGAKTAFDKNKLPQNKTK</sequence>
<comment type="caution">
    <text evidence="2">The sequence shown here is derived from an EMBL/GenBank/DDBJ whole genome shotgun (WGS) entry which is preliminary data.</text>
</comment>
<keyword evidence="3" id="KW-1185">Reference proteome</keyword>
<evidence type="ECO:0000259" key="1">
    <source>
        <dbReference type="Pfam" id="PF14643"/>
    </source>
</evidence>
<dbReference type="Proteomes" id="UP001153954">
    <property type="component" value="Unassembled WGS sequence"/>
</dbReference>